<dbReference type="InterPro" id="IPR036291">
    <property type="entry name" value="NAD(P)-bd_dom_sf"/>
</dbReference>
<dbReference type="EC" id="1.1.1.47" evidence="2"/>
<dbReference type="AlphaFoldDB" id="A0AAW5QUL6"/>
<dbReference type="GO" id="GO:0047936">
    <property type="term" value="F:glucose 1-dehydrogenase [NAD(P)+] activity"/>
    <property type="evidence" value="ECO:0007669"/>
    <property type="project" value="UniProtKB-EC"/>
</dbReference>
<evidence type="ECO:0000313" key="3">
    <source>
        <dbReference type="Proteomes" id="UP001320898"/>
    </source>
</evidence>
<dbReference type="PRINTS" id="PR00080">
    <property type="entry name" value="SDRFAMILY"/>
</dbReference>
<dbReference type="SUPFAM" id="SSF51735">
    <property type="entry name" value="NAD(P)-binding Rossmann-fold domains"/>
    <property type="match status" value="1"/>
</dbReference>
<evidence type="ECO:0000256" key="1">
    <source>
        <dbReference type="ARBA" id="ARBA00006484"/>
    </source>
</evidence>
<dbReference type="InterPro" id="IPR002347">
    <property type="entry name" value="SDR_fam"/>
</dbReference>
<dbReference type="Proteomes" id="UP001320898">
    <property type="component" value="Unassembled WGS sequence"/>
</dbReference>
<dbReference type="FunFam" id="3.40.50.720:FF:000084">
    <property type="entry name" value="Short-chain dehydrogenase reductase"/>
    <property type="match status" value="1"/>
</dbReference>
<dbReference type="GO" id="GO:0030497">
    <property type="term" value="P:fatty acid elongation"/>
    <property type="evidence" value="ECO:0007669"/>
    <property type="project" value="TreeGrafter"/>
</dbReference>
<keyword evidence="2" id="KW-0560">Oxidoreductase</keyword>
<organism evidence="2 3">
    <name type="scientific">Microbaculum marinisediminis</name>
    <dbReference type="NCBI Taxonomy" id="2931392"/>
    <lineage>
        <taxon>Bacteria</taxon>
        <taxon>Pseudomonadati</taxon>
        <taxon>Pseudomonadota</taxon>
        <taxon>Alphaproteobacteria</taxon>
        <taxon>Hyphomicrobiales</taxon>
        <taxon>Tepidamorphaceae</taxon>
        <taxon>Microbaculum</taxon>
    </lineage>
</organism>
<accession>A0AAW5QUL6</accession>
<keyword evidence="3" id="KW-1185">Reference proteome</keyword>
<sequence>MTIASVGELFDLSGRTALVTGASSGLGWRFAEVLAANGANVGIAARRTDRLETLKSEIEARGGHALPVPLDVTDIDTIAPAFDAVEKAFGPVDILVNNAGVAAEGFIADMNPADWRKVLDTNLDGVFLVGQEAARRMTAVGKGGSIVNIASAIAFKVSKTLGAYAAAKAGVVQLTKVMALELADANIRVNAICPGYIETEINSDYFATEGGKKMIQRYVPMKRLGDIKELDGTLLLLASDAGSFITGTPILVDGGIAL</sequence>
<dbReference type="PANTHER" id="PTHR42760:SF135">
    <property type="entry name" value="BLL7886 PROTEIN"/>
    <property type="match status" value="1"/>
</dbReference>
<dbReference type="NCBIfam" id="NF005559">
    <property type="entry name" value="PRK07231.1"/>
    <property type="match status" value="1"/>
</dbReference>
<gene>
    <name evidence="2" type="ORF">MUB46_07065</name>
</gene>
<dbReference type="PANTHER" id="PTHR42760">
    <property type="entry name" value="SHORT-CHAIN DEHYDROGENASES/REDUCTASES FAMILY MEMBER"/>
    <property type="match status" value="1"/>
</dbReference>
<dbReference type="PROSITE" id="PS00061">
    <property type="entry name" value="ADH_SHORT"/>
    <property type="match status" value="1"/>
</dbReference>
<dbReference type="RefSeq" id="WP_261615186.1">
    <property type="nucleotide sequence ID" value="NZ_JALIDZ010000003.1"/>
</dbReference>
<name>A0AAW5QUL6_9HYPH</name>
<reference evidence="2 3" key="1">
    <citation type="submission" date="2022-04" db="EMBL/GenBank/DDBJ databases">
        <authorList>
            <person name="Ye Y.-Q."/>
            <person name="Du Z.-J."/>
        </authorList>
    </citation>
    <scope>NUCLEOTIDE SEQUENCE [LARGE SCALE GENOMIC DNA]</scope>
    <source>
        <strain evidence="2 3">A6E488</strain>
    </source>
</reference>
<comment type="caution">
    <text evidence="2">The sequence shown here is derived from an EMBL/GenBank/DDBJ whole genome shotgun (WGS) entry which is preliminary data.</text>
</comment>
<dbReference type="Pfam" id="PF13561">
    <property type="entry name" value="adh_short_C2"/>
    <property type="match status" value="1"/>
</dbReference>
<evidence type="ECO:0000313" key="2">
    <source>
        <dbReference type="EMBL" id="MCT8971610.1"/>
    </source>
</evidence>
<proteinExistence type="inferred from homology"/>
<protein>
    <submittedName>
        <fullName evidence="2">Glucose 1-dehydrogenase</fullName>
        <ecNumber evidence="2">1.1.1.47</ecNumber>
    </submittedName>
</protein>
<dbReference type="PRINTS" id="PR00081">
    <property type="entry name" value="GDHRDH"/>
</dbReference>
<dbReference type="Gene3D" id="3.40.50.720">
    <property type="entry name" value="NAD(P)-binding Rossmann-like Domain"/>
    <property type="match status" value="1"/>
</dbReference>
<dbReference type="InterPro" id="IPR020904">
    <property type="entry name" value="Sc_DH/Rdtase_CS"/>
</dbReference>
<dbReference type="EMBL" id="JALIDZ010000003">
    <property type="protein sequence ID" value="MCT8971610.1"/>
    <property type="molecule type" value="Genomic_DNA"/>
</dbReference>
<comment type="similarity">
    <text evidence="1">Belongs to the short-chain dehydrogenases/reductases (SDR) family.</text>
</comment>